<evidence type="ECO:0000313" key="5">
    <source>
        <dbReference type="Proteomes" id="UP000487221"/>
    </source>
</evidence>
<reference evidence="3 6" key="2">
    <citation type="submission" date="2020-12" db="EMBL/GenBank/DDBJ databases">
        <title>Microorganisms.</title>
        <authorList>
            <person name="Matos J."/>
            <person name="Faleiro L."/>
            <person name="Duarte I."/>
        </authorList>
    </citation>
    <scope>NUCLEOTIDE SEQUENCE [LARGE SCALE GENOMIC DNA]</scope>
    <source>
        <strain evidence="3 6">PtFD3Pch2</strain>
    </source>
</reference>
<gene>
    <name evidence="2" type="ORF">GAP55_12915</name>
    <name evidence="1" type="ORF">GAQ44_19730</name>
    <name evidence="3" type="ORF">JQN06_02340</name>
</gene>
<evidence type="ECO:0000313" key="2">
    <source>
        <dbReference type="EMBL" id="KAB4211871.1"/>
    </source>
</evidence>
<protein>
    <submittedName>
        <fullName evidence="1">Uncharacterized protein</fullName>
    </submittedName>
</protein>
<dbReference type="RefSeq" id="WP_004303962.1">
    <property type="nucleotide sequence ID" value="NZ_CACRTC010000020.1"/>
</dbReference>
<keyword evidence="6" id="KW-1185">Reference proteome</keyword>
<dbReference type="Proteomes" id="UP000466952">
    <property type="component" value="Unassembled WGS sequence"/>
</dbReference>
<sequence length="263" mass="29651">MESYHKKKIGSIPKDSTGGSSIRKGMVVFNGGTSETGLVGDVTGNCVSVPVRMTAGKELVTDDAVMFLNDCREASAEQKIALQRLLNEGHLAWDKRRGVCSESLYAPKDGQLVKLSILDEHVILGAFKEIDAKGRVVLYCLLDEDGSLRYSLHETVGYAVNLQILPIGTSGRSRLSDALRQKGLAWNGRLKELERLATRVRRGDKYYYLNDILEIRECRDNNRPADRKRLECGNYFMERRDAELVRDCVRSVVRLNRDKDARR</sequence>
<evidence type="ECO:0000313" key="1">
    <source>
        <dbReference type="EMBL" id="KAB4180467.1"/>
    </source>
</evidence>
<accession>A0A139KAK7</accession>
<dbReference type="Proteomes" id="UP001196342">
    <property type="component" value="Unassembled WGS sequence"/>
</dbReference>
<reference evidence="4 5" key="1">
    <citation type="journal article" date="2019" name="Nat. Med.">
        <title>A library of human gut bacterial isolates paired with longitudinal multiomics data enables mechanistic microbiome research.</title>
        <authorList>
            <person name="Poyet M."/>
            <person name="Groussin M."/>
            <person name="Gibbons S.M."/>
            <person name="Avila-Pacheco J."/>
            <person name="Jiang X."/>
            <person name="Kearney S.M."/>
            <person name="Perrotta A.R."/>
            <person name="Berdy B."/>
            <person name="Zhao S."/>
            <person name="Lieberman T.D."/>
            <person name="Swanson P.K."/>
            <person name="Smith M."/>
            <person name="Roesemann S."/>
            <person name="Alexander J.E."/>
            <person name="Rich S.A."/>
            <person name="Livny J."/>
            <person name="Vlamakis H."/>
            <person name="Clish C."/>
            <person name="Bullock K."/>
            <person name="Deik A."/>
            <person name="Scott J."/>
            <person name="Pierce K.A."/>
            <person name="Xavier R.J."/>
            <person name="Alm E.J."/>
        </authorList>
    </citation>
    <scope>NUCLEOTIDE SEQUENCE [LARGE SCALE GENOMIC DNA]</scope>
    <source>
        <strain evidence="2 4">BIOML-A11</strain>
        <strain evidence="1 5">BIOML-A19</strain>
    </source>
</reference>
<proteinExistence type="predicted"/>
<evidence type="ECO:0000313" key="6">
    <source>
        <dbReference type="Proteomes" id="UP001196342"/>
    </source>
</evidence>
<dbReference type="Proteomes" id="UP000487221">
    <property type="component" value="Unassembled WGS sequence"/>
</dbReference>
<dbReference type="EMBL" id="JAFBJK010000002">
    <property type="protein sequence ID" value="MBT8725013.1"/>
    <property type="molecule type" value="Genomic_DNA"/>
</dbReference>
<evidence type="ECO:0000313" key="3">
    <source>
        <dbReference type="EMBL" id="MBT8725013.1"/>
    </source>
</evidence>
<organism evidence="1 5">
    <name type="scientific">Bacteroides uniformis</name>
    <dbReference type="NCBI Taxonomy" id="820"/>
    <lineage>
        <taxon>Bacteria</taxon>
        <taxon>Pseudomonadati</taxon>
        <taxon>Bacteroidota</taxon>
        <taxon>Bacteroidia</taxon>
        <taxon>Bacteroidales</taxon>
        <taxon>Bacteroidaceae</taxon>
        <taxon>Bacteroides</taxon>
    </lineage>
</organism>
<dbReference type="AlphaFoldDB" id="A0A139KAK7"/>
<dbReference type="EMBL" id="WCTY01000042">
    <property type="protein sequence ID" value="KAB4180467.1"/>
    <property type="molecule type" value="Genomic_DNA"/>
</dbReference>
<comment type="caution">
    <text evidence="1">The sequence shown here is derived from an EMBL/GenBank/DDBJ whole genome shotgun (WGS) entry which is preliminary data.</text>
</comment>
<name>A0A139KAK7_BACUN</name>
<dbReference type="EMBL" id="WCTR01000008">
    <property type="protein sequence ID" value="KAB4211871.1"/>
    <property type="molecule type" value="Genomic_DNA"/>
</dbReference>
<evidence type="ECO:0000313" key="4">
    <source>
        <dbReference type="Proteomes" id="UP000466952"/>
    </source>
</evidence>